<feature type="signal peptide" evidence="2">
    <location>
        <begin position="1"/>
        <end position="20"/>
    </location>
</feature>
<keyword evidence="2" id="KW-1134">Transmembrane beta strand</keyword>
<reference evidence="3 4" key="1">
    <citation type="submission" date="2021-05" db="EMBL/GenBank/DDBJ databases">
        <title>Roseococcus sp. XZZS9, whole genome shotgun sequencing project.</title>
        <authorList>
            <person name="Zhao G."/>
            <person name="Shen L."/>
        </authorList>
    </citation>
    <scope>NUCLEOTIDE SEQUENCE [LARGE SCALE GENOMIC DNA]</scope>
    <source>
        <strain evidence="3 4">XZZS9</strain>
    </source>
</reference>
<dbReference type="Gene3D" id="2.20.200.10">
    <property type="entry name" value="Outer membrane efflux proteins (OEP)"/>
    <property type="match status" value="1"/>
</dbReference>
<comment type="caution">
    <text evidence="3">The sequence shown here is derived from an EMBL/GenBank/DDBJ whole genome shotgun (WGS) entry which is preliminary data.</text>
</comment>
<dbReference type="PANTHER" id="PTHR30203">
    <property type="entry name" value="OUTER MEMBRANE CATION EFFLUX PROTEIN"/>
    <property type="match status" value="1"/>
</dbReference>
<sequence>MSFRSSSRRSALAFALLPLAGCSTFRPNPASGIDLPPQLASATGEPANWPDPLWWRGFGSPELDALMQQAVVANFDIRAAISRVRQADAQVRIAGQSLLPTGNLTASATRTQTPISTATAVNIGNAARSRFTQRELFQTGLQASYEIDFWGKNRAGVVAAEQTARANRFDVGAVTLTTEASVANAYFQVLASREQLAIQQSNLEAAQRILNLLQQRLAAGTNTGLDIAQQQTLVEQQRAAIPPLRQSIDQNTYSLGTLTGQTPERVVRPQMALADIRIPPASPGLPADVLQRRPDVWQAEATLAAAQASVEQARAAMFPSITLTASGGFQNLALENLLRPGSVLYSLASGLTQPIFQLGQLRAQYRLTQAQAEEILENYRQAIVAALVDVESAIVALRETTDQEALQAAATRSAERAYAISDAQLRAGTIDLITVLNTQQTLFNARNQLAQVRLLKLQAAVGLFRALGGGWS</sequence>
<keyword evidence="2" id="KW-0812">Transmembrane</keyword>
<evidence type="ECO:0000313" key="4">
    <source>
        <dbReference type="Proteomes" id="UP000766336"/>
    </source>
</evidence>
<dbReference type="InterPro" id="IPR003423">
    <property type="entry name" value="OMP_efflux"/>
</dbReference>
<dbReference type="InterPro" id="IPR010131">
    <property type="entry name" value="MdtP/NodT-like"/>
</dbReference>
<organism evidence="3 4">
    <name type="scientific">Roseococcus pinisoli</name>
    <dbReference type="NCBI Taxonomy" id="2835040"/>
    <lineage>
        <taxon>Bacteria</taxon>
        <taxon>Pseudomonadati</taxon>
        <taxon>Pseudomonadota</taxon>
        <taxon>Alphaproteobacteria</taxon>
        <taxon>Acetobacterales</taxon>
        <taxon>Roseomonadaceae</taxon>
        <taxon>Roseococcus</taxon>
    </lineage>
</organism>
<name>A0ABS5Q7M3_9PROT</name>
<proteinExistence type="inferred from homology"/>
<comment type="subcellular location">
    <subcellularLocation>
        <location evidence="2">Cell membrane</location>
        <topology evidence="2">Lipid-anchor</topology>
    </subcellularLocation>
</comment>
<dbReference type="Pfam" id="PF02321">
    <property type="entry name" value="OEP"/>
    <property type="match status" value="2"/>
</dbReference>
<keyword evidence="2" id="KW-0564">Palmitate</keyword>
<dbReference type="PANTHER" id="PTHR30203:SF33">
    <property type="entry name" value="BLR4455 PROTEIN"/>
    <property type="match status" value="1"/>
</dbReference>
<comment type="similarity">
    <text evidence="1 2">Belongs to the outer membrane factor (OMF) (TC 1.B.17) family.</text>
</comment>
<dbReference type="EMBL" id="JAHCDA010000001">
    <property type="protein sequence ID" value="MBS7809363.1"/>
    <property type="molecule type" value="Genomic_DNA"/>
</dbReference>
<keyword evidence="4" id="KW-1185">Reference proteome</keyword>
<accession>A0ABS5Q7M3</accession>
<dbReference type="SUPFAM" id="SSF56954">
    <property type="entry name" value="Outer membrane efflux proteins (OEP)"/>
    <property type="match status" value="1"/>
</dbReference>
<gene>
    <name evidence="3" type="ORF">KHU32_00345</name>
</gene>
<protein>
    <submittedName>
        <fullName evidence="3">Efflux transporter outer membrane subunit</fullName>
    </submittedName>
</protein>
<evidence type="ECO:0000256" key="1">
    <source>
        <dbReference type="ARBA" id="ARBA00007613"/>
    </source>
</evidence>
<keyword evidence="2" id="KW-0732">Signal</keyword>
<dbReference type="NCBIfam" id="TIGR01845">
    <property type="entry name" value="outer_NodT"/>
    <property type="match status" value="1"/>
</dbReference>
<dbReference type="Gene3D" id="1.20.1600.10">
    <property type="entry name" value="Outer membrane efflux proteins (OEP)"/>
    <property type="match status" value="1"/>
</dbReference>
<evidence type="ECO:0000313" key="3">
    <source>
        <dbReference type="EMBL" id="MBS7809363.1"/>
    </source>
</evidence>
<keyword evidence="2" id="KW-0472">Membrane</keyword>
<dbReference type="Proteomes" id="UP000766336">
    <property type="component" value="Unassembled WGS sequence"/>
</dbReference>
<evidence type="ECO:0000256" key="2">
    <source>
        <dbReference type="RuleBase" id="RU362097"/>
    </source>
</evidence>
<feature type="chain" id="PRO_5044977004" evidence="2">
    <location>
        <begin position="21"/>
        <end position="472"/>
    </location>
</feature>
<keyword evidence="2" id="KW-0449">Lipoprotein</keyword>